<gene>
    <name evidence="2" type="ORF">GCK32_007796</name>
</gene>
<reference evidence="2 3" key="1">
    <citation type="submission" date="2019-10" db="EMBL/GenBank/DDBJ databases">
        <title>Assembly and Annotation for the nematode Trichostrongylus colubriformis.</title>
        <authorList>
            <person name="Martin J."/>
        </authorList>
    </citation>
    <scope>NUCLEOTIDE SEQUENCE [LARGE SCALE GENOMIC DNA]</scope>
    <source>
        <strain evidence="2">G859</strain>
        <tissue evidence="2">Whole worm</tissue>
    </source>
</reference>
<sequence length="457" mass="51591">MQETFLNPANHVPFLEEMRHAYARRNGSILDKVSELPATSLMEFMIGESACKRLQGSNLIKEIYDKVQKIKEKNKLLDANIIASRCFPKFVMLEEMVVENYALGEPALSSFMCGVLNYVVPKELLSTQKRVELIKFIVSHLLSWRAGTRLLRENESYPLIDYAVIEKEVKLNLMKLWAVCDNDKYLTQAVLDGISMNLTHFLSLYVLHSLRSQTKIGLSDDGVASFYYLPTYNEIKRHIPMKAKAGKTRSFSICSGEDSESMADLPPIKSEGFTKHHGSNASNREGKSAFSATSTPTGTIEARGVWKSGDDNFTGSASSSNCNSEAVSPSVKRIKVENGHDWSKLKFPRDRPPDDIPVYDYTKVKREKLDPKFAQMETECQISNDSYVFQMETESQISNDSSSSNAPAADEWEDVLKSVNADQTIPEGYKMAFRCLVMSNRDLREHNRILRAQLEKG</sequence>
<accession>A0AAN8IF48</accession>
<dbReference type="Proteomes" id="UP001331761">
    <property type="component" value="Unassembled WGS sequence"/>
</dbReference>
<evidence type="ECO:0000256" key="1">
    <source>
        <dbReference type="SAM" id="MobiDB-lite"/>
    </source>
</evidence>
<keyword evidence="3" id="KW-1185">Reference proteome</keyword>
<dbReference type="EMBL" id="WIXE01023003">
    <property type="protein sequence ID" value="KAK5966887.1"/>
    <property type="molecule type" value="Genomic_DNA"/>
</dbReference>
<evidence type="ECO:0000313" key="3">
    <source>
        <dbReference type="Proteomes" id="UP001331761"/>
    </source>
</evidence>
<protein>
    <submittedName>
        <fullName evidence="2">Uncharacterized protein</fullName>
    </submittedName>
</protein>
<evidence type="ECO:0000313" key="2">
    <source>
        <dbReference type="EMBL" id="KAK5966887.1"/>
    </source>
</evidence>
<feature type="region of interest" description="Disordered" evidence="1">
    <location>
        <begin position="257"/>
        <end position="295"/>
    </location>
</feature>
<dbReference type="AlphaFoldDB" id="A0AAN8IF48"/>
<organism evidence="2 3">
    <name type="scientific">Trichostrongylus colubriformis</name>
    <name type="common">Black scour worm</name>
    <dbReference type="NCBI Taxonomy" id="6319"/>
    <lineage>
        <taxon>Eukaryota</taxon>
        <taxon>Metazoa</taxon>
        <taxon>Ecdysozoa</taxon>
        <taxon>Nematoda</taxon>
        <taxon>Chromadorea</taxon>
        <taxon>Rhabditida</taxon>
        <taxon>Rhabditina</taxon>
        <taxon>Rhabditomorpha</taxon>
        <taxon>Strongyloidea</taxon>
        <taxon>Trichostrongylidae</taxon>
        <taxon>Trichostrongylus</taxon>
    </lineage>
</organism>
<comment type="caution">
    <text evidence="2">The sequence shown here is derived from an EMBL/GenBank/DDBJ whole genome shotgun (WGS) entry which is preliminary data.</text>
</comment>
<name>A0AAN8IF48_TRICO</name>
<proteinExistence type="predicted"/>